<dbReference type="InterPro" id="IPR025403">
    <property type="entry name" value="TgpA-like_C"/>
</dbReference>
<accession>Q5UZA3</accession>
<evidence type="ECO:0000259" key="3">
    <source>
        <dbReference type="Pfam" id="PF13559"/>
    </source>
</evidence>
<evidence type="ECO:0000256" key="2">
    <source>
        <dbReference type="SAM" id="Phobius"/>
    </source>
</evidence>
<evidence type="ECO:0000256" key="1">
    <source>
        <dbReference type="SAM" id="MobiDB-lite"/>
    </source>
</evidence>
<dbReference type="PATRIC" id="fig|272569.17.peg.3210"/>
<feature type="domain" description="Protein-glutamine gamma-glutamyltransferase-like C-terminal" evidence="3">
    <location>
        <begin position="147"/>
        <end position="213"/>
    </location>
</feature>
<evidence type="ECO:0000313" key="4">
    <source>
        <dbReference type="EMBL" id="AAV47400.1"/>
    </source>
</evidence>
<reference evidence="4 5" key="1">
    <citation type="journal article" date="2004" name="Genome Res.">
        <title>Genome sequence of Haloarcula marismortui: a halophilic archaeon from the Dead Sea.</title>
        <authorList>
            <person name="Baliga N.S."/>
            <person name="Bonneau R."/>
            <person name="Facciotti M.T."/>
            <person name="Pan M."/>
            <person name="Glusman G."/>
            <person name="Deutsch E.W."/>
            <person name="Shannon P."/>
            <person name="Chiu Y."/>
            <person name="Weng R.S."/>
            <person name="Gan R.R."/>
            <person name="Hung P."/>
            <person name="Date S.V."/>
            <person name="Marcotte E."/>
            <person name="Hood L."/>
            <person name="Ng W.V."/>
        </authorList>
    </citation>
    <scope>NUCLEOTIDE SEQUENCE [LARGE SCALE GENOMIC DNA]</scope>
    <source>
        <strain evidence="5">ATCC 43049 / DSM 3752 / JCM 8966 / VKM B-1809</strain>
    </source>
</reference>
<dbReference type="AlphaFoldDB" id="Q5UZA3"/>
<dbReference type="EMBL" id="AY596297">
    <property type="protein sequence ID" value="AAV47400.1"/>
    <property type="molecule type" value="Genomic_DNA"/>
</dbReference>
<keyword evidence="2" id="KW-0812">Transmembrane</keyword>
<dbReference type="eggNOG" id="arCOG02170">
    <property type="taxonomic scope" value="Archaea"/>
</dbReference>
<proteinExistence type="predicted"/>
<keyword evidence="2" id="KW-0472">Membrane</keyword>
<protein>
    <recommendedName>
        <fullName evidence="3">Protein-glutamine gamma-glutamyltransferase-like C-terminal domain-containing protein</fullName>
    </recommendedName>
</protein>
<keyword evidence="2" id="KW-1133">Transmembrane helix</keyword>
<dbReference type="Pfam" id="PF13559">
    <property type="entry name" value="DUF4129"/>
    <property type="match status" value="1"/>
</dbReference>
<dbReference type="PaxDb" id="272569-rrnAC2611"/>
<feature type="region of interest" description="Disordered" evidence="1">
    <location>
        <begin position="112"/>
        <end position="134"/>
    </location>
</feature>
<dbReference type="Proteomes" id="UP000001169">
    <property type="component" value="Chromosome I"/>
</dbReference>
<feature type="region of interest" description="Disordered" evidence="1">
    <location>
        <begin position="194"/>
        <end position="245"/>
    </location>
</feature>
<feature type="compositionally biased region" description="Basic and acidic residues" evidence="1">
    <location>
        <begin position="194"/>
        <end position="217"/>
    </location>
</feature>
<feature type="transmembrane region" description="Helical" evidence="2">
    <location>
        <begin position="83"/>
        <end position="103"/>
    </location>
</feature>
<evidence type="ECO:0000313" key="5">
    <source>
        <dbReference type="Proteomes" id="UP000001169"/>
    </source>
</evidence>
<dbReference type="STRING" id="272569.rrnAC2611"/>
<dbReference type="HOGENOM" id="CLU_1131580_0_0_2"/>
<organism evidence="4 5">
    <name type="scientific">Haloarcula marismortui (strain ATCC 43049 / DSM 3752 / JCM 8966 / VKM B-1809)</name>
    <name type="common">Halobacterium marismortui</name>
    <dbReference type="NCBI Taxonomy" id="272569"/>
    <lineage>
        <taxon>Archaea</taxon>
        <taxon>Methanobacteriati</taxon>
        <taxon>Methanobacteriota</taxon>
        <taxon>Stenosarchaea group</taxon>
        <taxon>Halobacteria</taxon>
        <taxon>Halobacteriales</taxon>
        <taxon>Haloarculaceae</taxon>
        <taxon>Haloarcula</taxon>
    </lineage>
</organism>
<dbReference type="KEGG" id="hma:rrnAC2611"/>
<keyword evidence="5" id="KW-1185">Reference proteome</keyword>
<name>Q5UZA3_HALMA</name>
<gene>
    <name evidence="4" type="ordered locus">rrnAC2611</name>
</gene>
<dbReference type="EnsemblBacteria" id="AAV47400">
    <property type="protein sequence ID" value="AAV47400"/>
    <property type="gene ID" value="rrnAC2611"/>
</dbReference>
<feature type="region of interest" description="Disordered" evidence="1">
    <location>
        <begin position="38"/>
        <end position="76"/>
    </location>
</feature>
<sequence length="245" mass="25326">MCQGRSGRMQRQSLLVAVVAAIALLSFSVGAASLDAATGSDQAEMTRDDSEIDDPDGQGLSDPPGSIDPPESENGARALLPSVPAPAVGALAVGLAVGLAVLWRLAGQSRTIDETGGETPAVATAESARQPSHSAAEIDIPLTNDVYRAWAALEHAVAPERRSSTPQDIEADATAAGADPDAVASLRSVFERVRYGRDQPDADLESQAREALERATDDTDDIVANPDDVASENKDANESAGEANT</sequence>